<dbReference type="Gene3D" id="3.30.470.20">
    <property type="entry name" value="ATP-grasp fold, B domain"/>
    <property type="match status" value="1"/>
</dbReference>
<protein>
    <submittedName>
        <fullName evidence="4">RimK family alpha-L-glutamate ligase</fullName>
    </submittedName>
</protein>
<evidence type="ECO:0000313" key="4">
    <source>
        <dbReference type="EMBL" id="MFD0800104.1"/>
    </source>
</evidence>
<dbReference type="EMBL" id="JBHTHR010000022">
    <property type="protein sequence ID" value="MFD0800104.1"/>
    <property type="molecule type" value="Genomic_DNA"/>
</dbReference>
<reference evidence="5" key="1">
    <citation type="journal article" date="2019" name="Int. J. Syst. Evol. Microbiol.">
        <title>The Global Catalogue of Microorganisms (GCM) 10K type strain sequencing project: providing services to taxonomists for standard genome sequencing and annotation.</title>
        <authorList>
            <consortium name="The Broad Institute Genomics Platform"/>
            <consortium name="The Broad Institute Genome Sequencing Center for Infectious Disease"/>
            <person name="Wu L."/>
            <person name="Ma J."/>
        </authorList>
    </citation>
    <scope>NUCLEOTIDE SEQUENCE [LARGE SCALE GENOMIC DNA]</scope>
    <source>
        <strain evidence="5">CCUG 63369</strain>
    </source>
</reference>
<feature type="region of interest" description="Disordered" evidence="2">
    <location>
        <begin position="299"/>
        <end position="386"/>
    </location>
</feature>
<proteinExistence type="predicted"/>
<gene>
    <name evidence="4" type="ORF">ACFQZU_02055</name>
</gene>
<sequence>MIYVIGLDSDSTFMHFLRTATEQGAEIRAVNLHAVIDSGGWRLRVPDDGDSWLKTSGETISMDPMGCYYTRIIDLSRVQTDARMSARWAGLITALQAWLENIPGRVVNRPGKVSLHNSTKPLHEEFLRRSGFNVPSSLTSSKRGDLVEFSRAGKTIVKTVSGIRANARIVGEAEVAEADLSFSPVHLQRFVSGADIRAHVVGEDVHSEMIESEDTDYRSGDGRREFAAHTCPADLNRKMVRATRDMGLDMAGWDFKLSPDGTYWCLEANPMPGYDGYDRRLGGRITSSLLHLLRAEGVPESAAAQPPPFGEGDSADGRTRQSCELPGNPDGAQHVSDALPAPGTRADGHQRQRQAAAQSVDRAHDDQRLQAPSRGAQRGPVQQDRR</sequence>
<evidence type="ECO:0000256" key="1">
    <source>
        <dbReference type="PROSITE-ProRule" id="PRU00409"/>
    </source>
</evidence>
<dbReference type="GO" id="GO:0016874">
    <property type="term" value="F:ligase activity"/>
    <property type="evidence" value="ECO:0007669"/>
    <property type="project" value="UniProtKB-KW"/>
</dbReference>
<keyword evidence="4" id="KW-0436">Ligase</keyword>
<evidence type="ECO:0000256" key="2">
    <source>
        <dbReference type="SAM" id="MobiDB-lite"/>
    </source>
</evidence>
<keyword evidence="1" id="KW-0067">ATP-binding</keyword>
<accession>A0ABW3BBJ8</accession>
<dbReference type="Proteomes" id="UP001596956">
    <property type="component" value="Unassembled WGS sequence"/>
</dbReference>
<keyword evidence="5" id="KW-1185">Reference proteome</keyword>
<dbReference type="PROSITE" id="PS50975">
    <property type="entry name" value="ATP_GRASP"/>
    <property type="match status" value="1"/>
</dbReference>
<evidence type="ECO:0000259" key="3">
    <source>
        <dbReference type="PROSITE" id="PS50975"/>
    </source>
</evidence>
<feature type="domain" description="ATP-grasp" evidence="3">
    <location>
        <begin position="124"/>
        <end position="294"/>
    </location>
</feature>
<organism evidence="4 5">
    <name type="scientific">Streptomonospora algeriensis</name>
    <dbReference type="NCBI Taxonomy" id="995084"/>
    <lineage>
        <taxon>Bacteria</taxon>
        <taxon>Bacillati</taxon>
        <taxon>Actinomycetota</taxon>
        <taxon>Actinomycetes</taxon>
        <taxon>Streptosporangiales</taxon>
        <taxon>Nocardiopsidaceae</taxon>
        <taxon>Streptomonospora</taxon>
    </lineage>
</organism>
<comment type="caution">
    <text evidence="4">The sequence shown here is derived from an EMBL/GenBank/DDBJ whole genome shotgun (WGS) entry which is preliminary data.</text>
</comment>
<evidence type="ECO:0000313" key="5">
    <source>
        <dbReference type="Proteomes" id="UP001596956"/>
    </source>
</evidence>
<dbReference type="SUPFAM" id="SSF56059">
    <property type="entry name" value="Glutathione synthetase ATP-binding domain-like"/>
    <property type="match status" value="1"/>
</dbReference>
<dbReference type="PANTHER" id="PTHR21621:SF0">
    <property type="entry name" value="BETA-CITRYLGLUTAMATE SYNTHASE B-RELATED"/>
    <property type="match status" value="1"/>
</dbReference>
<dbReference type="InterPro" id="IPR011761">
    <property type="entry name" value="ATP-grasp"/>
</dbReference>
<name>A0ABW3BBJ8_9ACTN</name>
<dbReference type="PANTHER" id="PTHR21621">
    <property type="entry name" value="RIBOSOMAL PROTEIN S6 MODIFICATION PROTEIN"/>
    <property type="match status" value="1"/>
</dbReference>
<keyword evidence="1" id="KW-0547">Nucleotide-binding</keyword>